<keyword evidence="3 5" id="KW-1133">Transmembrane helix</keyword>
<feature type="transmembrane region" description="Helical" evidence="5">
    <location>
        <begin position="120"/>
        <end position="137"/>
    </location>
</feature>
<dbReference type="InterPro" id="IPR034804">
    <property type="entry name" value="SQR/QFR_C/D"/>
</dbReference>
<dbReference type="Proteomes" id="UP000190837">
    <property type="component" value="Unassembled WGS sequence"/>
</dbReference>
<feature type="transmembrane region" description="Helical" evidence="5">
    <location>
        <begin position="32"/>
        <end position="62"/>
    </location>
</feature>
<dbReference type="Pfam" id="PF02313">
    <property type="entry name" value="Fumarate_red_D"/>
    <property type="match status" value="1"/>
</dbReference>
<dbReference type="GO" id="GO:0016020">
    <property type="term" value="C:membrane"/>
    <property type="evidence" value="ECO:0007669"/>
    <property type="project" value="InterPro"/>
</dbReference>
<evidence type="ECO:0000256" key="3">
    <source>
        <dbReference type="ARBA" id="ARBA00022989"/>
    </source>
</evidence>
<protein>
    <submittedName>
        <fullName evidence="6">Fumarate reductase subunit D</fullName>
    </submittedName>
</protein>
<accession>A0A1C3H331</accession>
<dbReference type="EMBL" id="FKLO01000030">
    <property type="protein sequence ID" value="SAM60376.1"/>
    <property type="molecule type" value="Genomic_DNA"/>
</dbReference>
<evidence type="ECO:0000313" key="7">
    <source>
        <dbReference type="Proteomes" id="UP000190837"/>
    </source>
</evidence>
<reference evidence="7" key="1">
    <citation type="submission" date="2016-04" db="EMBL/GenBank/DDBJ databases">
        <authorList>
            <person name="Tagini F."/>
        </authorList>
    </citation>
    <scope>NUCLEOTIDE SEQUENCE [LARGE SCALE GENOMIC DNA]</scope>
    <source>
        <strain evidence="7">CHUV0807</strain>
    </source>
</reference>
<dbReference type="GO" id="GO:0006106">
    <property type="term" value="P:fumarate metabolic process"/>
    <property type="evidence" value="ECO:0007669"/>
    <property type="project" value="InterPro"/>
</dbReference>
<dbReference type="RefSeq" id="WP_004140151.1">
    <property type="nucleotide sequence ID" value="NZ_CAUQCO010000035.1"/>
</dbReference>
<evidence type="ECO:0000256" key="1">
    <source>
        <dbReference type="ARBA" id="ARBA00022475"/>
    </source>
</evidence>
<dbReference type="OMA" id="HEHARHT"/>
<gene>
    <name evidence="6" type="ORF">CHUV0807_0718</name>
</gene>
<feature type="transmembrane region" description="Helical" evidence="5">
    <location>
        <begin position="82"/>
        <end position="99"/>
    </location>
</feature>
<dbReference type="NCBIfam" id="NF003977">
    <property type="entry name" value="PRK05470.1-1"/>
    <property type="match status" value="1"/>
</dbReference>
<keyword evidence="1" id="KW-1003">Cell membrane</keyword>
<dbReference type="Gene3D" id="1.20.1300.10">
    <property type="entry name" value="Fumarate reductase/succinate dehydrogenase, transmembrane subunit"/>
    <property type="match status" value="1"/>
</dbReference>
<proteinExistence type="predicted"/>
<dbReference type="SUPFAM" id="SSF81343">
    <property type="entry name" value="Fumarate reductase respiratory complex transmembrane subunits"/>
    <property type="match status" value="1"/>
</dbReference>
<sequence>MSENMSEKTANKTYWWRFNHEHARHTRHFKPIYWGLFSVGGTIAALALAPIIIVLSIALPFGWLGSPAEFYQSIHGFVANKFVYLVLAGVIFAMMWHGVHRFYYLLHDLHYHIGNRFRNVCYLVTIAIFALTLYAGWF</sequence>
<keyword evidence="4 5" id="KW-0472">Membrane</keyword>
<name>A0A1C3H331_9GAMM</name>
<evidence type="ECO:0000256" key="4">
    <source>
        <dbReference type="ARBA" id="ARBA00023136"/>
    </source>
</evidence>
<evidence type="ECO:0000256" key="5">
    <source>
        <dbReference type="SAM" id="Phobius"/>
    </source>
</evidence>
<dbReference type="GeneID" id="84789776"/>
<dbReference type="InterPro" id="IPR003418">
    <property type="entry name" value="Fumarate_red_D"/>
</dbReference>
<keyword evidence="2 5" id="KW-0812">Transmembrane</keyword>
<evidence type="ECO:0000256" key="2">
    <source>
        <dbReference type="ARBA" id="ARBA00022692"/>
    </source>
</evidence>
<evidence type="ECO:0000313" key="6">
    <source>
        <dbReference type="EMBL" id="SAM60376.1"/>
    </source>
</evidence>
<dbReference type="AlphaFoldDB" id="A0A1C3H331"/>
<organism evidence="6 7">
    <name type="scientific">Cardiobacterium hominis</name>
    <dbReference type="NCBI Taxonomy" id="2718"/>
    <lineage>
        <taxon>Bacteria</taxon>
        <taxon>Pseudomonadati</taxon>
        <taxon>Pseudomonadota</taxon>
        <taxon>Gammaproteobacteria</taxon>
        <taxon>Cardiobacteriales</taxon>
        <taxon>Cardiobacteriaceae</taxon>
        <taxon>Cardiobacterium</taxon>
    </lineage>
</organism>